<protein>
    <submittedName>
        <fullName evidence="1">Uncharacterized protein</fullName>
    </submittedName>
</protein>
<organism evidence="1 2">
    <name type="scientific">Novacetimonas hansenii ATCC 23769</name>
    <dbReference type="NCBI Taxonomy" id="714995"/>
    <lineage>
        <taxon>Bacteria</taxon>
        <taxon>Pseudomonadati</taxon>
        <taxon>Pseudomonadota</taxon>
        <taxon>Alphaproteobacteria</taxon>
        <taxon>Acetobacterales</taxon>
        <taxon>Acetobacteraceae</taxon>
        <taxon>Novacetimonas</taxon>
    </lineage>
</organism>
<dbReference type="Proteomes" id="UP000006468">
    <property type="component" value="Chromosome"/>
</dbReference>
<comment type="caution">
    <text evidence="1">The sequence shown here is derived from an EMBL/GenBank/DDBJ whole genome shotgun (WGS) entry which is preliminary data.</text>
</comment>
<reference evidence="1 2" key="1">
    <citation type="journal article" date="2010" name="J. Bacteriol.">
        <title>Genome sequence of a cellulose-producing bacterium, Gluconacetobacter hansenii ATCC 23769.</title>
        <authorList>
            <person name="Iyer P.R."/>
            <person name="Geib S.M."/>
            <person name="Catchmark J."/>
            <person name="Kao T.H."/>
            <person name="Tien M."/>
        </authorList>
    </citation>
    <scope>NUCLEOTIDE SEQUENCE [LARGE SCALE GENOMIC DNA]</scope>
    <source>
        <strain evidence="1 2">ATCC 23769</strain>
    </source>
</reference>
<evidence type="ECO:0000313" key="1">
    <source>
        <dbReference type="EMBL" id="EFG85746.1"/>
    </source>
</evidence>
<dbReference type="HOGENOM" id="CLU_3099927_0_0_5"/>
<gene>
    <name evidence="1" type="ORF">GXY_00713</name>
</gene>
<proteinExistence type="predicted"/>
<evidence type="ECO:0000313" key="2">
    <source>
        <dbReference type="Proteomes" id="UP000006468"/>
    </source>
</evidence>
<dbReference type="EMBL" id="ADTV01000003">
    <property type="protein sequence ID" value="EFG85746.1"/>
    <property type="molecule type" value="Genomic_DNA"/>
</dbReference>
<sequence>MENRYQAENWMHYSVCYAQPFPGDMSGKFMMCPIALTFIELPMSGSRPLAD</sequence>
<accession>D5QAM3</accession>
<dbReference type="AlphaFoldDB" id="D5QAM3"/>
<name>D5QAM3_NOVHA</name>